<reference evidence="1 2" key="1">
    <citation type="submission" date="2019-06" db="EMBL/GenBank/DDBJ databases">
        <title>Genome Sequence of the Brown Rot Fungal Pathogen Monilinia fructicola.</title>
        <authorList>
            <person name="De Miccolis Angelini R.M."/>
            <person name="Landi L."/>
            <person name="Abate D."/>
            <person name="Pollastro S."/>
            <person name="Romanazzi G."/>
            <person name="Faretra F."/>
        </authorList>
    </citation>
    <scope>NUCLEOTIDE SEQUENCE [LARGE SCALE GENOMIC DNA]</scope>
    <source>
        <strain evidence="1 2">Mfrc123</strain>
    </source>
</reference>
<organism evidence="1 2">
    <name type="scientific">Monilinia fructicola</name>
    <name type="common">Brown rot fungus</name>
    <name type="synonym">Ciboria fructicola</name>
    <dbReference type="NCBI Taxonomy" id="38448"/>
    <lineage>
        <taxon>Eukaryota</taxon>
        <taxon>Fungi</taxon>
        <taxon>Dikarya</taxon>
        <taxon>Ascomycota</taxon>
        <taxon>Pezizomycotina</taxon>
        <taxon>Leotiomycetes</taxon>
        <taxon>Helotiales</taxon>
        <taxon>Sclerotiniaceae</taxon>
        <taxon>Monilinia</taxon>
    </lineage>
</organism>
<dbReference type="Proteomes" id="UP000322873">
    <property type="component" value="Unassembled WGS sequence"/>
</dbReference>
<name>A0A5M9JZ71_MONFR</name>
<sequence>MVLGDLIILHPRVYIGTGDLLEFRACSYTALPSPRARCPSRRAAEERPHVDVDVDLDVGRGNQSINGHAMSCLVLSCLALPCLAMPCHAIFPPPMIGFDIAGTPLTLTLSFGTPFPLASVGACVISSDVAPHRTAPRWMRDTLDFELELAWAPYLVLACVALVILRSRYGGGAGTSRFILTAGGATPWFGKVGGGFSCFGKVGFAIVRLGVGGGVSPNLIATSSYGGVYFINLSYGMVGRLVVCNLRVEYSSQPPQRSTSESDILGFSPH</sequence>
<evidence type="ECO:0000313" key="1">
    <source>
        <dbReference type="EMBL" id="KAA8571995.1"/>
    </source>
</evidence>
<dbReference type="EMBL" id="VICG01000005">
    <property type="protein sequence ID" value="KAA8571995.1"/>
    <property type="molecule type" value="Genomic_DNA"/>
</dbReference>
<proteinExistence type="predicted"/>
<keyword evidence="2" id="KW-1185">Reference proteome</keyword>
<dbReference type="AlphaFoldDB" id="A0A5M9JZ71"/>
<evidence type="ECO:0000313" key="2">
    <source>
        <dbReference type="Proteomes" id="UP000322873"/>
    </source>
</evidence>
<gene>
    <name evidence="1" type="ORF">EYC84_001932</name>
</gene>
<comment type="caution">
    <text evidence="1">The sequence shown here is derived from an EMBL/GenBank/DDBJ whole genome shotgun (WGS) entry which is preliminary data.</text>
</comment>
<accession>A0A5M9JZ71</accession>
<protein>
    <submittedName>
        <fullName evidence="1">Uncharacterized protein</fullName>
    </submittedName>
</protein>